<evidence type="ECO:0000313" key="2">
    <source>
        <dbReference type="EMBL" id="OAY76785.1"/>
    </source>
</evidence>
<sequence length="119" mass="13407">MSGSGRDQGLHEIEKYLQVKSVITPLINSPWLGGYAGRRAKKDRPILIKDPHFRSSASIRGIIWYQSGDPRGEGDHRHGDTSSRTKKDGRDAATTDQEGRNAPRKSHLRDQRSPRQGYE</sequence>
<name>A0A199VJ62_ANACO</name>
<evidence type="ECO:0000256" key="1">
    <source>
        <dbReference type="SAM" id="MobiDB-lite"/>
    </source>
</evidence>
<dbReference type="AlphaFoldDB" id="A0A199VJ62"/>
<gene>
    <name evidence="2" type="ORF">ACMD2_22664</name>
</gene>
<reference evidence="2 3" key="1">
    <citation type="journal article" date="2016" name="DNA Res.">
        <title>The draft genome of MD-2 pineapple using hybrid error correction of long reads.</title>
        <authorList>
            <person name="Redwan R.M."/>
            <person name="Saidin A."/>
            <person name="Kumar S.V."/>
        </authorList>
    </citation>
    <scope>NUCLEOTIDE SEQUENCE [LARGE SCALE GENOMIC DNA]</scope>
    <source>
        <strain evidence="3">cv. MD2</strain>
        <tissue evidence="2">Leaf</tissue>
    </source>
</reference>
<feature type="region of interest" description="Disordered" evidence="1">
    <location>
        <begin position="59"/>
        <end position="119"/>
    </location>
</feature>
<accession>A0A199VJ62</accession>
<feature type="compositionally biased region" description="Basic and acidic residues" evidence="1">
    <location>
        <begin position="108"/>
        <end position="119"/>
    </location>
</feature>
<organism evidence="2 3">
    <name type="scientific">Ananas comosus</name>
    <name type="common">Pineapple</name>
    <name type="synonym">Ananas ananas</name>
    <dbReference type="NCBI Taxonomy" id="4615"/>
    <lineage>
        <taxon>Eukaryota</taxon>
        <taxon>Viridiplantae</taxon>
        <taxon>Streptophyta</taxon>
        <taxon>Embryophyta</taxon>
        <taxon>Tracheophyta</taxon>
        <taxon>Spermatophyta</taxon>
        <taxon>Magnoliopsida</taxon>
        <taxon>Liliopsida</taxon>
        <taxon>Poales</taxon>
        <taxon>Bromeliaceae</taxon>
        <taxon>Bromelioideae</taxon>
        <taxon>Ananas</taxon>
    </lineage>
</organism>
<comment type="caution">
    <text evidence="2">The sequence shown here is derived from an EMBL/GenBank/DDBJ whole genome shotgun (WGS) entry which is preliminary data.</text>
</comment>
<dbReference type="EMBL" id="LSRQ01001715">
    <property type="protein sequence ID" value="OAY76785.1"/>
    <property type="molecule type" value="Genomic_DNA"/>
</dbReference>
<protein>
    <submittedName>
        <fullName evidence="2">Uncharacterized protein</fullName>
    </submittedName>
</protein>
<dbReference type="Proteomes" id="UP000092600">
    <property type="component" value="Unassembled WGS sequence"/>
</dbReference>
<feature type="compositionally biased region" description="Basic and acidic residues" evidence="1">
    <location>
        <begin position="70"/>
        <end position="101"/>
    </location>
</feature>
<evidence type="ECO:0000313" key="3">
    <source>
        <dbReference type="Proteomes" id="UP000092600"/>
    </source>
</evidence>
<proteinExistence type="predicted"/>